<name>A0A1U2ACP3_9MYCO</name>
<dbReference type="AlphaFoldDB" id="A0A1U2ACP3"/>
<gene>
    <name evidence="1" type="ORF">SAMEA2259716_01792</name>
</gene>
<evidence type="ECO:0008006" key="3">
    <source>
        <dbReference type="Google" id="ProtNLM"/>
    </source>
</evidence>
<accession>A0A1U2ACP3</accession>
<dbReference type="RefSeq" id="WP_131830242.1">
    <property type="nucleotide sequence ID" value="NZ_FVGW01000002.1"/>
</dbReference>
<dbReference type="Proteomes" id="UP000190074">
    <property type="component" value="Unassembled WGS sequence"/>
</dbReference>
<protein>
    <recommendedName>
        <fullName evidence="3">Helix-turn-helix domain-containing protein</fullName>
    </recommendedName>
</protein>
<dbReference type="EMBL" id="FVGW01000002">
    <property type="protein sequence ID" value="SKL83537.1"/>
    <property type="molecule type" value="Genomic_DNA"/>
</dbReference>
<evidence type="ECO:0000313" key="2">
    <source>
        <dbReference type="Proteomes" id="UP000190074"/>
    </source>
</evidence>
<sequence length="140" mass="16030">MANPNVHRYRGDSPVELTRRVALSYRRLAEQLTELLAEHLPGDNRALEAVADLDRYWQDDNQGNQLWVVPQLAPPGEDDLLTTSEVAAHAYVSPAAVRMWNSRAKQGLDGVRAIDTPDGPRFRWGDVLEYKKRRRARRTR</sequence>
<proteinExistence type="predicted"/>
<organism evidence="1 2">
    <name type="scientific">Mycobacteroides abscessus subsp. massiliense</name>
    <dbReference type="NCBI Taxonomy" id="1962118"/>
    <lineage>
        <taxon>Bacteria</taxon>
        <taxon>Bacillati</taxon>
        <taxon>Actinomycetota</taxon>
        <taxon>Actinomycetes</taxon>
        <taxon>Mycobacteriales</taxon>
        <taxon>Mycobacteriaceae</taxon>
        <taxon>Mycobacteroides</taxon>
        <taxon>Mycobacteroides abscessus</taxon>
    </lineage>
</organism>
<reference evidence="1 2" key="1">
    <citation type="submission" date="2016-11" db="EMBL/GenBank/DDBJ databases">
        <authorList>
            <consortium name="Pathogen Informatics"/>
        </authorList>
    </citation>
    <scope>NUCLEOTIDE SEQUENCE [LARGE SCALE GENOMIC DNA]</scope>
    <source>
        <strain evidence="1 2">911</strain>
    </source>
</reference>
<evidence type="ECO:0000313" key="1">
    <source>
        <dbReference type="EMBL" id="SKL83537.1"/>
    </source>
</evidence>